<proteinExistence type="predicted"/>
<feature type="coiled-coil region" evidence="1">
    <location>
        <begin position="8"/>
        <end position="38"/>
    </location>
</feature>
<reference evidence="2" key="1">
    <citation type="submission" date="2024-03" db="EMBL/GenBank/DDBJ databases">
        <title>Diverse circular DNA viruses in blood, oral, and fecal samples of captive lemurs.</title>
        <authorList>
            <person name="Paietta E.N."/>
            <person name="Kraberger S."/>
            <person name="Lund M.C."/>
            <person name="Custer J.M."/>
            <person name="Vargas K.M."/>
            <person name="Ehmke E.E."/>
            <person name="Yoder A.D."/>
            <person name="Varsani A."/>
        </authorList>
    </citation>
    <scope>NUCLEOTIDE SEQUENCE</scope>
    <source>
        <strain evidence="2">Duke_30FF_63</strain>
    </source>
</reference>
<sequence length="64" mass="7472">MVQSLEKINAIARKQAELESLINELKNIINELQSENKADTYIENELEAAENWELYKNYMTIGQK</sequence>
<keyword evidence="1" id="KW-0175">Coiled coil</keyword>
<evidence type="ECO:0000256" key="1">
    <source>
        <dbReference type="SAM" id="Coils"/>
    </source>
</evidence>
<accession>A0AAU8B7U3</accession>
<name>A0AAU8B7U3_9CAUD</name>
<organism evidence="2">
    <name type="scientific">Dulem virus 42</name>
    <dbReference type="NCBI Taxonomy" id="3145760"/>
    <lineage>
        <taxon>Viruses</taxon>
        <taxon>Duplodnaviria</taxon>
        <taxon>Heunggongvirae</taxon>
        <taxon>Uroviricota</taxon>
        <taxon>Caudoviricetes</taxon>
    </lineage>
</organism>
<dbReference type="EMBL" id="PP511876">
    <property type="protein sequence ID" value="XCD08419.1"/>
    <property type="molecule type" value="Genomic_DNA"/>
</dbReference>
<protein>
    <submittedName>
        <fullName evidence="2">Uncharacterized protein</fullName>
    </submittedName>
</protein>
<evidence type="ECO:0000313" key="2">
    <source>
        <dbReference type="EMBL" id="XCD08419.1"/>
    </source>
</evidence>